<dbReference type="AlphaFoldDB" id="A0A316I2S6"/>
<dbReference type="SUPFAM" id="SSF56563">
    <property type="entry name" value="Major capsid protein gp5"/>
    <property type="match status" value="1"/>
</dbReference>
<evidence type="ECO:0000259" key="3">
    <source>
        <dbReference type="Pfam" id="PF05065"/>
    </source>
</evidence>
<feature type="domain" description="Phage capsid-like C-terminal" evidence="3">
    <location>
        <begin position="203"/>
        <end position="485"/>
    </location>
</feature>
<comment type="subcellular location">
    <subcellularLocation>
        <location evidence="1">Virion</location>
    </subcellularLocation>
</comment>
<dbReference type="InterPro" id="IPR024455">
    <property type="entry name" value="Phage_capsid"/>
</dbReference>
<dbReference type="EMBL" id="QGHB01000016">
    <property type="protein sequence ID" value="PWK81719.1"/>
    <property type="molecule type" value="Genomic_DNA"/>
</dbReference>
<gene>
    <name evidence="4" type="ORF">C8D88_116131</name>
</gene>
<dbReference type="InterPro" id="IPR054612">
    <property type="entry name" value="Phage_capsid-like_C"/>
</dbReference>
<evidence type="ECO:0000256" key="2">
    <source>
        <dbReference type="SAM" id="MobiDB-lite"/>
    </source>
</evidence>
<sequence length="487" mass="53855">MNLDEMETRLGEIETELRTMHEAAGEAAFTDEQQSRWDELEGELASVTTARDEARAAIERRRETVRGLASRPGHTENGDGATGAPKSPEFMRKVEPFDGADVRSMPRAEARDKALKVLENREHSGHMEDRQKEHLDRVLRKLSRNTDGSQIARRLLLTEHEDYRNAFVKMVTRTSPVLTADEARALERFDEFRAMSIGTDSGGGFGVPVLIDPTIILTAQGSPNDILNLARVEVITNDEWKGVTSAGASWSFDAEAAEVSDDSPTLAQPNVVAHKAQGFIPYSIEVGMDYPNFAGEMSTLLSEGYLELIAEKLTTGSGTNEPFGIVTALDANTNVEVTPTTDGAFGAVDLYKLWDALPIKYRNRGDRVAWMSSTDAQNEVRNFGTTLGSNFTVDLTEESIPRLFGRRYYINDFMADFTGTTGASNLLIVGDWQNYLVAQRAGMSVELVPHLLHTSNNRPSGQRGWYAWARVGADSINDLGFRILQNQ</sequence>
<proteinExistence type="predicted"/>
<name>A0A316I2S6_9PSEU</name>
<evidence type="ECO:0000313" key="4">
    <source>
        <dbReference type="EMBL" id="PWK81719.1"/>
    </source>
</evidence>
<comment type="caution">
    <text evidence="4">The sequence shown here is derived from an EMBL/GenBank/DDBJ whole genome shotgun (WGS) entry which is preliminary data.</text>
</comment>
<evidence type="ECO:0000256" key="1">
    <source>
        <dbReference type="ARBA" id="ARBA00004328"/>
    </source>
</evidence>
<dbReference type="Proteomes" id="UP000246005">
    <property type="component" value="Unassembled WGS sequence"/>
</dbReference>
<accession>A0A316I2S6</accession>
<dbReference type="NCBIfam" id="TIGR01554">
    <property type="entry name" value="major_cap_HK97"/>
    <property type="match status" value="1"/>
</dbReference>
<organism evidence="4 5">
    <name type="scientific">Lentzea atacamensis</name>
    <dbReference type="NCBI Taxonomy" id="531938"/>
    <lineage>
        <taxon>Bacteria</taxon>
        <taxon>Bacillati</taxon>
        <taxon>Actinomycetota</taxon>
        <taxon>Actinomycetes</taxon>
        <taxon>Pseudonocardiales</taxon>
        <taxon>Pseudonocardiaceae</taxon>
        <taxon>Lentzea</taxon>
    </lineage>
</organism>
<protein>
    <submittedName>
        <fullName evidence="4">HK97 family phage major capsid protein</fullName>
    </submittedName>
</protein>
<dbReference type="RefSeq" id="WP_109641188.1">
    <property type="nucleotide sequence ID" value="NZ_QGHB01000016.1"/>
</dbReference>
<dbReference type="Pfam" id="PF05065">
    <property type="entry name" value="Phage_capsid"/>
    <property type="match status" value="1"/>
</dbReference>
<reference evidence="4 5" key="1">
    <citation type="submission" date="2018-05" db="EMBL/GenBank/DDBJ databases">
        <title>Genomic Encyclopedia of Type Strains, Phase IV (KMG-IV): sequencing the most valuable type-strain genomes for metagenomic binning, comparative biology and taxonomic classification.</title>
        <authorList>
            <person name="Goeker M."/>
        </authorList>
    </citation>
    <scope>NUCLEOTIDE SEQUENCE [LARGE SCALE GENOMIC DNA]</scope>
    <source>
        <strain evidence="4 5">DSM 45480</strain>
    </source>
</reference>
<evidence type="ECO:0000313" key="5">
    <source>
        <dbReference type="Proteomes" id="UP000246005"/>
    </source>
</evidence>
<feature type="region of interest" description="Disordered" evidence="2">
    <location>
        <begin position="63"/>
        <end position="91"/>
    </location>
</feature>